<protein>
    <recommendedName>
        <fullName evidence="3">KAP NTPase domain-containing protein</fullName>
    </recommendedName>
</protein>
<comment type="caution">
    <text evidence="1">The sequence shown here is derived from an EMBL/GenBank/DDBJ whole genome shotgun (WGS) entry which is preliminary data.</text>
</comment>
<evidence type="ECO:0000313" key="1">
    <source>
        <dbReference type="EMBL" id="NMF46785.1"/>
    </source>
</evidence>
<dbReference type="AlphaFoldDB" id="A0A7X9YDZ4"/>
<evidence type="ECO:0008006" key="3">
    <source>
        <dbReference type="Google" id="ProtNLM"/>
    </source>
</evidence>
<dbReference type="RefSeq" id="WP_170070778.1">
    <property type="nucleotide sequence ID" value="NZ_JABBCX010000001.1"/>
</dbReference>
<organism evidence="1 2">
    <name type="scientific">Pseudoalteromonas arctica</name>
    <dbReference type="NCBI Taxonomy" id="394751"/>
    <lineage>
        <taxon>Bacteria</taxon>
        <taxon>Pseudomonadati</taxon>
        <taxon>Pseudomonadota</taxon>
        <taxon>Gammaproteobacteria</taxon>
        <taxon>Alteromonadales</taxon>
        <taxon>Pseudoalteromonadaceae</taxon>
        <taxon>Pseudoalteromonas</taxon>
    </lineage>
</organism>
<sequence>MSDYHKQIHTLFSDDSFPPMIIFSGKWGAGKTYYVTEHLIEDLKNVYSYNVTYISTMGISSLDDFKDLIVSKRYLEKKHDSNGVSKLIELFGSIEKNSLGNNAITSVLKGSTGAIKHYMLKNISNELFIIDDIERIEDCKLKKNIIGECLRLTENNNKFLFVTVDDELKLDKSFTEKVFSDSIIFSLNSFDIFSIFKPKFVHLTDSQNHIEEFINKHELYNLRVLNRTFKRLEALLKYVNELEDVNYELLKGKIINDGLHISKMYYIENRTVNEIISTDEDKKEKIKLKIRGSLTLNELFVRYIIGRHLSVTDVFNVDELPKKKSLLDTLLFEQPFSLSDSEFIRGVSELKYYILTEINVEIRKFFECCFYHEYLVDNSYIPKDESIIFDTIRILADQKTFINYRSNRSLSISNPKYKDIADEYIEKLDIETAGKEISDLYESLQVSFKRSMLYMGNNYKTRPILNKFTVTQWKSLIKGWTFNEIGYFSDYLFGRYRTFSHTYNFSEEKETLEKLLNFVKLELANQPVSPKKGTLNRLEKALYFSFNKLDTDNV</sequence>
<accession>A0A7X9YDZ4</accession>
<name>A0A7X9YDZ4_9GAMM</name>
<evidence type="ECO:0000313" key="2">
    <source>
        <dbReference type="Proteomes" id="UP000519126"/>
    </source>
</evidence>
<dbReference type="EMBL" id="JABBCX010000001">
    <property type="protein sequence ID" value="NMF46785.1"/>
    <property type="molecule type" value="Genomic_DNA"/>
</dbReference>
<dbReference type="SUPFAM" id="SSF52540">
    <property type="entry name" value="P-loop containing nucleoside triphosphate hydrolases"/>
    <property type="match status" value="1"/>
</dbReference>
<gene>
    <name evidence="1" type="ORF">HHL01_01105</name>
</gene>
<dbReference type="Gene3D" id="3.40.50.300">
    <property type="entry name" value="P-loop containing nucleotide triphosphate hydrolases"/>
    <property type="match status" value="1"/>
</dbReference>
<dbReference type="Proteomes" id="UP000519126">
    <property type="component" value="Unassembled WGS sequence"/>
</dbReference>
<reference evidence="1 2" key="1">
    <citation type="submission" date="2020-04" db="EMBL/GenBank/DDBJ databases">
        <title>Genome Sequencing and Assembley of Pseudoalteromonas artica.</title>
        <authorList>
            <person name="Akerly B."/>
            <person name="Cook G."/>
        </authorList>
    </citation>
    <scope>NUCLEOTIDE SEQUENCE [LARGE SCALE GENOMIC DNA]</scope>
    <source>
        <strain evidence="1 2">NEC-BIFX-0059</strain>
    </source>
</reference>
<dbReference type="InterPro" id="IPR027417">
    <property type="entry name" value="P-loop_NTPase"/>
</dbReference>
<proteinExistence type="predicted"/>